<reference evidence="2" key="1">
    <citation type="submission" date="2022-07" db="EMBL/GenBank/DDBJ databases">
        <title>Genome Sequence of Physisporinus lineatus.</title>
        <authorList>
            <person name="Buettner E."/>
        </authorList>
    </citation>
    <scope>NUCLEOTIDE SEQUENCE</scope>
    <source>
        <strain evidence="2">VT162</strain>
    </source>
</reference>
<dbReference type="GO" id="GO:0044877">
    <property type="term" value="F:protein-containing complex binding"/>
    <property type="evidence" value="ECO:0007669"/>
    <property type="project" value="TreeGrafter"/>
</dbReference>
<dbReference type="CDD" id="cd05271">
    <property type="entry name" value="NDUFA9_like_SDR_a"/>
    <property type="match status" value="1"/>
</dbReference>
<evidence type="ECO:0000259" key="1">
    <source>
        <dbReference type="Pfam" id="PF01370"/>
    </source>
</evidence>
<accession>A0AAD5UQU0</accession>
<keyword evidence="3" id="KW-1185">Reference proteome</keyword>
<dbReference type="PANTHER" id="PTHR12126">
    <property type="entry name" value="NADH-UBIQUINONE OXIDOREDUCTASE 39 KDA SUBUNIT-RELATED"/>
    <property type="match status" value="1"/>
</dbReference>
<sequence>MSMLASASRSVRLSRGIAIQKRGYADVLTLPGKTAIQYGAPGRSASSGQVATVFGCTGFLGRYVVAKLAKLGTQVVVPYREEDEKRHLKVMGDLGQIVPMEWDIRSDQQIEECLRHSDIVYNLVGRDYITKNYDFEDVHVTGAERIARIAAESGVPRFVHVSHLNASKDSPSLFYQSKAEGEVRVKEYFKDATIVRPGSMYGYEDRLLNNIAIWPIWWKLNNMETKIRPVHMLDVAQVLASFSSLPATPGTYNLPGPSTLTYEYLLSLVSSVTYQPPSKAPVVPKSVALALAKAAQYIWWPALSPDEVERRFIDDVDVEGDWASLGVEPSEIEDFAINYLRRYRSA</sequence>
<proteinExistence type="predicted"/>
<evidence type="ECO:0000313" key="3">
    <source>
        <dbReference type="Proteomes" id="UP001212997"/>
    </source>
</evidence>
<dbReference type="SUPFAM" id="SSF51735">
    <property type="entry name" value="NAD(P)-binding Rossmann-fold domains"/>
    <property type="match status" value="1"/>
</dbReference>
<feature type="domain" description="NAD-dependent epimerase/dehydratase" evidence="1">
    <location>
        <begin position="52"/>
        <end position="162"/>
    </location>
</feature>
<organism evidence="2 3">
    <name type="scientific">Meripilus lineatus</name>
    <dbReference type="NCBI Taxonomy" id="2056292"/>
    <lineage>
        <taxon>Eukaryota</taxon>
        <taxon>Fungi</taxon>
        <taxon>Dikarya</taxon>
        <taxon>Basidiomycota</taxon>
        <taxon>Agaricomycotina</taxon>
        <taxon>Agaricomycetes</taxon>
        <taxon>Polyporales</taxon>
        <taxon>Meripilaceae</taxon>
        <taxon>Meripilus</taxon>
    </lineage>
</organism>
<evidence type="ECO:0000313" key="2">
    <source>
        <dbReference type="EMBL" id="KAJ3475190.1"/>
    </source>
</evidence>
<dbReference type="Pfam" id="PF01370">
    <property type="entry name" value="Epimerase"/>
    <property type="match status" value="1"/>
</dbReference>
<dbReference type="InterPro" id="IPR051207">
    <property type="entry name" value="ComplexI_NDUFA9_subunit"/>
</dbReference>
<dbReference type="GO" id="GO:0005739">
    <property type="term" value="C:mitochondrion"/>
    <property type="evidence" value="ECO:0007669"/>
    <property type="project" value="TreeGrafter"/>
</dbReference>
<protein>
    <recommendedName>
        <fullName evidence="1">NAD-dependent epimerase/dehydratase domain-containing protein</fullName>
    </recommendedName>
</protein>
<dbReference type="InterPro" id="IPR036291">
    <property type="entry name" value="NAD(P)-bd_dom_sf"/>
</dbReference>
<dbReference type="EMBL" id="JANAWD010000899">
    <property type="protein sequence ID" value="KAJ3475190.1"/>
    <property type="molecule type" value="Genomic_DNA"/>
</dbReference>
<dbReference type="PANTHER" id="PTHR12126:SF11">
    <property type="entry name" value="NADH DEHYDROGENASE [UBIQUINONE] 1 ALPHA SUBCOMPLEX SUBUNIT 9, MITOCHONDRIAL"/>
    <property type="match status" value="1"/>
</dbReference>
<dbReference type="InterPro" id="IPR001509">
    <property type="entry name" value="Epimerase_deHydtase"/>
</dbReference>
<gene>
    <name evidence="2" type="ORF">NLI96_g11998</name>
</gene>
<comment type="caution">
    <text evidence="2">The sequence shown here is derived from an EMBL/GenBank/DDBJ whole genome shotgun (WGS) entry which is preliminary data.</text>
</comment>
<dbReference type="AlphaFoldDB" id="A0AAD5UQU0"/>
<dbReference type="Gene3D" id="3.40.50.720">
    <property type="entry name" value="NAD(P)-binding Rossmann-like Domain"/>
    <property type="match status" value="1"/>
</dbReference>
<dbReference type="Proteomes" id="UP001212997">
    <property type="component" value="Unassembled WGS sequence"/>
</dbReference>
<name>A0AAD5UQU0_9APHY</name>